<protein>
    <recommendedName>
        <fullName evidence="2">HTH tetR-type domain-containing protein</fullName>
    </recommendedName>
</protein>
<gene>
    <name evidence="3" type="ORF">SDC9_175042</name>
</gene>
<evidence type="ECO:0000313" key="3">
    <source>
        <dbReference type="EMBL" id="MPN27608.1"/>
    </source>
</evidence>
<name>A0A645GL05_9ZZZZ</name>
<organism evidence="3">
    <name type="scientific">bioreactor metagenome</name>
    <dbReference type="NCBI Taxonomy" id="1076179"/>
    <lineage>
        <taxon>unclassified sequences</taxon>
        <taxon>metagenomes</taxon>
        <taxon>ecological metagenomes</taxon>
    </lineage>
</organism>
<evidence type="ECO:0000256" key="1">
    <source>
        <dbReference type="ARBA" id="ARBA00023125"/>
    </source>
</evidence>
<keyword evidence="1" id="KW-0238">DNA-binding</keyword>
<dbReference type="Gene3D" id="1.10.357.10">
    <property type="entry name" value="Tetracycline Repressor, domain 2"/>
    <property type="match status" value="1"/>
</dbReference>
<dbReference type="AlphaFoldDB" id="A0A645GL05"/>
<sequence length="190" mass="22332">MKRGCKSVTMDEIASENGISKRTLYENFEDKNSLLKECLCTAYERTKNATEQVFKSSENVYDLIFKIHECKTNQRYNFKMSFVAELKKFYPDVYESMRLKFSNYHNESTYTFIDRGQKEGLIMEYVNKEIVTKAIITMSDMMMNGDVFSGLNATRRQIFQETILLYIRGISTKHGIELLDNYLNKSKDEK</sequence>
<reference evidence="3" key="1">
    <citation type="submission" date="2019-08" db="EMBL/GenBank/DDBJ databases">
        <authorList>
            <person name="Kucharzyk K."/>
            <person name="Murdoch R.W."/>
            <person name="Higgins S."/>
            <person name="Loffler F."/>
        </authorList>
    </citation>
    <scope>NUCLEOTIDE SEQUENCE</scope>
</reference>
<dbReference type="EMBL" id="VSSQ01077585">
    <property type="protein sequence ID" value="MPN27608.1"/>
    <property type="molecule type" value="Genomic_DNA"/>
</dbReference>
<evidence type="ECO:0000259" key="2">
    <source>
        <dbReference type="PROSITE" id="PS50977"/>
    </source>
</evidence>
<dbReference type="SUPFAM" id="SSF46689">
    <property type="entry name" value="Homeodomain-like"/>
    <property type="match status" value="1"/>
</dbReference>
<dbReference type="PROSITE" id="PS50977">
    <property type="entry name" value="HTH_TETR_2"/>
    <property type="match status" value="1"/>
</dbReference>
<comment type="caution">
    <text evidence="3">The sequence shown here is derived from an EMBL/GenBank/DDBJ whole genome shotgun (WGS) entry which is preliminary data.</text>
</comment>
<dbReference type="Gene3D" id="1.10.10.60">
    <property type="entry name" value="Homeodomain-like"/>
    <property type="match status" value="1"/>
</dbReference>
<dbReference type="InterPro" id="IPR001647">
    <property type="entry name" value="HTH_TetR"/>
</dbReference>
<dbReference type="Pfam" id="PF00440">
    <property type="entry name" value="TetR_N"/>
    <property type="match status" value="1"/>
</dbReference>
<feature type="domain" description="HTH tetR-type" evidence="2">
    <location>
        <begin position="1"/>
        <end position="46"/>
    </location>
</feature>
<dbReference type="InterPro" id="IPR009057">
    <property type="entry name" value="Homeodomain-like_sf"/>
</dbReference>
<proteinExistence type="predicted"/>
<accession>A0A645GL05</accession>
<dbReference type="GO" id="GO:0003677">
    <property type="term" value="F:DNA binding"/>
    <property type="evidence" value="ECO:0007669"/>
    <property type="project" value="UniProtKB-KW"/>
</dbReference>